<organism evidence="1 2">
    <name type="scientific">Rudanella paleaurantiibacter</name>
    <dbReference type="NCBI Taxonomy" id="2614655"/>
    <lineage>
        <taxon>Bacteria</taxon>
        <taxon>Pseudomonadati</taxon>
        <taxon>Bacteroidota</taxon>
        <taxon>Cytophagia</taxon>
        <taxon>Cytophagales</taxon>
        <taxon>Cytophagaceae</taxon>
        <taxon>Rudanella</taxon>
    </lineage>
</organism>
<keyword evidence="2" id="KW-1185">Reference proteome</keyword>
<reference evidence="1 2" key="1">
    <citation type="submission" date="2019-10" db="EMBL/GenBank/DDBJ databases">
        <title>Rudanella paleaurantiibacter sp. nov., isolated from sludge.</title>
        <authorList>
            <person name="Xu S.Q."/>
        </authorList>
    </citation>
    <scope>NUCLEOTIDE SEQUENCE [LARGE SCALE GENOMIC DNA]</scope>
    <source>
        <strain evidence="1 2">HX-22-17</strain>
    </source>
</reference>
<gene>
    <name evidence="1" type="ORF">F5984_20120</name>
</gene>
<dbReference type="AlphaFoldDB" id="A0A7J5TV84"/>
<evidence type="ECO:0000313" key="2">
    <source>
        <dbReference type="Proteomes" id="UP000488299"/>
    </source>
</evidence>
<name>A0A7J5TV84_9BACT</name>
<accession>A0A7J5TV84</accession>
<comment type="caution">
    <text evidence="1">The sequence shown here is derived from an EMBL/GenBank/DDBJ whole genome shotgun (WGS) entry which is preliminary data.</text>
</comment>
<protein>
    <submittedName>
        <fullName evidence="1">Uncharacterized protein</fullName>
    </submittedName>
</protein>
<evidence type="ECO:0000313" key="1">
    <source>
        <dbReference type="EMBL" id="KAB7728061.1"/>
    </source>
</evidence>
<dbReference type="Proteomes" id="UP000488299">
    <property type="component" value="Unassembled WGS sequence"/>
</dbReference>
<dbReference type="EMBL" id="WELI01000009">
    <property type="protein sequence ID" value="KAB7728061.1"/>
    <property type="molecule type" value="Genomic_DNA"/>
</dbReference>
<proteinExistence type="predicted"/>
<sequence>MPRKVTAHLLIVRVWDIEGFPGYFFGADKQLYRYDGRGSIRKNKRIVVRYTQGYSLRGRFYSLAQLRPLLRRHDPATDGPMDF</sequence>